<dbReference type="Proteomes" id="UP000006591">
    <property type="component" value="Chromosome 2"/>
</dbReference>
<dbReference type="InterPro" id="IPR057936">
    <property type="entry name" value="KOWx_Spt5"/>
</dbReference>
<dbReference type="GO" id="GO:0006368">
    <property type="term" value="P:transcription elongation by RNA polymerase II"/>
    <property type="evidence" value="ECO:0007669"/>
    <property type="project" value="TreeGrafter"/>
</dbReference>
<dbReference type="GO" id="GO:0005840">
    <property type="term" value="C:ribosome"/>
    <property type="evidence" value="ECO:0007669"/>
    <property type="project" value="InterPro"/>
</dbReference>
<evidence type="ECO:0000313" key="3">
    <source>
        <dbReference type="Proteomes" id="UP000006591"/>
    </source>
</evidence>
<reference evidence="2" key="2">
    <citation type="submission" date="2018-04" db="EMBL/GenBank/DDBJ databases">
        <title>OnivRS2 (Oryza nivara Reference Sequence Version 2).</title>
        <authorList>
            <person name="Zhang J."/>
            <person name="Kudrna D."/>
            <person name="Lee S."/>
            <person name="Talag J."/>
            <person name="Rajasekar S."/>
            <person name="Welchert J."/>
            <person name="Hsing Y.-I."/>
            <person name="Wing R.A."/>
        </authorList>
    </citation>
    <scope>NUCLEOTIDE SEQUENCE [LARGE SCALE GENOMIC DNA]</scope>
    <source>
        <strain evidence="2">SL10</strain>
    </source>
</reference>
<dbReference type="InterPro" id="IPR039659">
    <property type="entry name" value="SPT5"/>
</dbReference>
<feature type="domain" description="KOW" evidence="1">
    <location>
        <begin position="51"/>
        <end position="78"/>
    </location>
</feature>
<dbReference type="PROSITE" id="PS01108">
    <property type="entry name" value="RIBOSOMAL_L24"/>
    <property type="match status" value="1"/>
</dbReference>
<dbReference type="InterPro" id="IPR008991">
    <property type="entry name" value="Translation_prot_SH3-like_sf"/>
</dbReference>
<sequence length="327" mass="35825">MKGDSVIVIKGDLKNLEGYVEKEEDATVHIRSKLPGLLDTLVFNEGDLCNCFNPGDHVKVVSGVQEGATGLVVKVEGHVLIILSDTTKEHIRVFADHVVESSEVTTGLTRIGDYELHDLVLLGNLSFGVIIKVEKEALQILKGEPDKPELVLVKLREIKSKIYRRTSAKDRSSNIVSTKDVVRVIEGACKGKQGSVEHIHRGVLFIYDRHHLEHSGFICARAQSCLLVGGSTGSRRGNGMGTVDPRFGAFRSSARILQSPGRLPPKAPHTNYGRWFGGRDHGGKGHDTLVNRCIKIKSGPYKGYRGRVKEMTGALVRVELDSLMSCS</sequence>
<organism evidence="2">
    <name type="scientific">Oryza nivara</name>
    <name type="common">Indian wild rice</name>
    <name type="synonym">Oryza sativa f. spontanea</name>
    <dbReference type="NCBI Taxonomy" id="4536"/>
    <lineage>
        <taxon>Eukaryota</taxon>
        <taxon>Viridiplantae</taxon>
        <taxon>Streptophyta</taxon>
        <taxon>Embryophyta</taxon>
        <taxon>Tracheophyta</taxon>
        <taxon>Spermatophyta</taxon>
        <taxon>Magnoliopsida</taxon>
        <taxon>Liliopsida</taxon>
        <taxon>Poales</taxon>
        <taxon>Poaceae</taxon>
        <taxon>BOP clade</taxon>
        <taxon>Oryzoideae</taxon>
        <taxon>Oryzeae</taxon>
        <taxon>Oryzinae</taxon>
        <taxon>Oryza</taxon>
    </lineage>
</organism>
<dbReference type="SMART" id="SM00739">
    <property type="entry name" value="KOW"/>
    <property type="match status" value="4"/>
</dbReference>
<dbReference type="PANTHER" id="PTHR11125:SF18">
    <property type="entry name" value="TRANSCRIPTION ELONGATION FACTOR SPT5"/>
    <property type="match status" value="1"/>
</dbReference>
<dbReference type="Pfam" id="PF23037">
    <property type="entry name" value="KOWx_SPT5"/>
    <property type="match status" value="1"/>
</dbReference>
<feature type="domain" description="KOW" evidence="1">
    <location>
        <begin position="287"/>
        <end position="314"/>
    </location>
</feature>
<evidence type="ECO:0000313" key="2">
    <source>
        <dbReference type="EnsemblPlants" id="ONIVA02G36230.1"/>
    </source>
</evidence>
<keyword evidence="3" id="KW-1185">Reference proteome</keyword>
<dbReference type="GO" id="GO:0006357">
    <property type="term" value="P:regulation of transcription by RNA polymerase II"/>
    <property type="evidence" value="ECO:0007669"/>
    <property type="project" value="InterPro"/>
</dbReference>
<dbReference type="GO" id="GO:0006412">
    <property type="term" value="P:translation"/>
    <property type="evidence" value="ECO:0007669"/>
    <property type="project" value="InterPro"/>
</dbReference>
<protein>
    <recommendedName>
        <fullName evidence="1">KOW domain-containing protein</fullName>
    </recommendedName>
</protein>
<dbReference type="GO" id="GO:0003729">
    <property type="term" value="F:mRNA binding"/>
    <property type="evidence" value="ECO:0007669"/>
    <property type="project" value="TreeGrafter"/>
</dbReference>
<dbReference type="GO" id="GO:0032784">
    <property type="term" value="P:regulation of DNA-templated transcription elongation"/>
    <property type="evidence" value="ECO:0007669"/>
    <property type="project" value="InterPro"/>
</dbReference>
<dbReference type="FunFam" id="2.30.30.30:FF:000024">
    <property type="entry name" value="Transcription elongation factor SPT5"/>
    <property type="match status" value="1"/>
</dbReference>
<dbReference type="EnsemblPlants" id="ONIVA02G36230.1">
    <property type="protein sequence ID" value="ONIVA02G36230.1"/>
    <property type="gene ID" value="ONIVA02G36230"/>
</dbReference>
<dbReference type="Pfam" id="PF23290">
    <property type="entry name" value="KOW5_SPT5"/>
    <property type="match status" value="1"/>
</dbReference>
<dbReference type="GO" id="GO:0032044">
    <property type="term" value="C:DSIF complex"/>
    <property type="evidence" value="ECO:0007669"/>
    <property type="project" value="TreeGrafter"/>
</dbReference>
<dbReference type="GO" id="GO:0003735">
    <property type="term" value="F:structural constituent of ribosome"/>
    <property type="evidence" value="ECO:0007669"/>
    <property type="project" value="InterPro"/>
</dbReference>
<dbReference type="InterPro" id="IPR005824">
    <property type="entry name" value="KOW"/>
</dbReference>
<name>A0A0E0GDE7_ORYNI</name>
<dbReference type="InterPro" id="IPR041978">
    <property type="entry name" value="KOW_Spt5_5"/>
</dbReference>
<dbReference type="CDD" id="cd06083">
    <property type="entry name" value="KOW_Spt5_3"/>
    <property type="match status" value="1"/>
</dbReference>
<dbReference type="Gene3D" id="2.30.30.30">
    <property type="match status" value="3"/>
</dbReference>
<dbReference type="AlphaFoldDB" id="A0A0E0GDE7"/>
<proteinExistence type="predicted"/>
<dbReference type="Pfam" id="PF23284">
    <property type="entry name" value="KOW2_Spt5"/>
    <property type="match status" value="1"/>
</dbReference>
<dbReference type="InterPro" id="IPR005825">
    <property type="entry name" value="Ribosomal_uL24_CS"/>
</dbReference>
<accession>A0A0E0GDE7</accession>
<reference evidence="2" key="1">
    <citation type="submission" date="2015-04" db="UniProtKB">
        <authorList>
            <consortium name="EnsemblPlants"/>
        </authorList>
    </citation>
    <scope>IDENTIFICATION</scope>
    <source>
        <strain evidence="2">SL10</strain>
    </source>
</reference>
<evidence type="ECO:0000259" key="1">
    <source>
        <dbReference type="SMART" id="SM00739"/>
    </source>
</evidence>
<feature type="domain" description="KOW" evidence="1">
    <location>
        <begin position="2"/>
        <end position="26"/>
    </location>
</feature>
<dbReference type="PANTHER" id="PTHR11125">
    <property type="entry name" value="SUPPRESSOR OF TY 5"/>
    <property type="match status" value="1"/>
</dbReference>
<dbReference type="InterPro" id="IPR041977">
    <property type="entry name" value="KOW_Spt5_4"/>
</dbReference>
<dbReference type="InterPro" id="IPR014722">
    <property type="entry name" value="Rib_uL2_dom2"/>
</dbReference>
<dbReference type="InterPro" id="IPR041975">
    <property type="entry name" value="KOW_Spt5_2"/>
</dbReference>
<dbReference type="Gramene" id="ONIVA02G36230.1">
    <property type="protein sequence ID" value="ONIVA02G36230.1"/>
    <property type="gene ID" value="ONIVA02G36230"/>
</dbReference>
<dbReference type="CDD" id="cd06084">
    <property type="entry name" value="KOW_Spt5_4"/>
    <property type="match status" value="1"/>
</dbReference>
<dbReference type="Pfam" id="PF23291">
    <property type="entry name" value="KOW4_SPT5"/>
    <property type="match status" value="1"/>
</dbReference>
<dbReference type="InterPro" id="IPR041976">
    <property type="entry name" value="KOW_Spt5_3"/>
</dbReference>
<dbReference type="HOGENOM" id="CLU_050335_0_0_1"/>
<feature type="domain" description="KOW" evidence="1">
    <location>
        <begin position="175"/>
        <end position="202"/>
    </location>
</feature>
<dbReference type="SUPFAM" id="SSF50104">
    <property type="entry name" value="Translation proteins SH3-like domain"/>
    <property type="match status" value="1"/>
</dbReference>